<proteinExistence type="predicted"/>
<dbReference type="AlphaFoldDB" id="A0A0K0DRB2"/>
<evidence type="ECO:0000313" key="1">
    <source>
        <dbReference type="Proteomes" id="UP000035642"/>
    </source>
</evidence>
<sequence>MPLGVVVSDDNMDDRETQLDEPITVPMTARPTSFNFYANDGVVEFNQETQLVSGFIEFGE</sequence>
<evidence type="ECO:0000313" key="2">
    <source>
        <dbReference type="WBParaSite" id="ACAC_0001430101-mRNA-1"/>
    </source>
</evidence>
<name>A0A0K0DRB2_ANGCA</name>
<dbReference type="WBParaSite" id="ACAC_0001430101-mRNA-1">
    <property type="protein sequence ID" value="ACAC_0001430101-mRNA-1"/>
    <property type="gene ID" value="ACAC_0001430101"/>
</dbReference>
<reference evidence="1" key="1">
    <citation type="submission" date="2012-09" db="EMBL/GenBank/DDBJ databases">
        <authorList>
            <person name="Martin A.A."/>
        </authorList>
    </citation>
    <scope>NUCLEOTIDE SEQUENCE</scope>
</reference>
<dbReference type="Proteomes" id="UP000035642">
    <property type="component" value="Unassembled WGS sequence"/>
</dbReference>
<keyword evidence="1" id="KW-1185">Reference proteome</keyword>
<reference evidence="2" key="2">
    <citation type="submission" date="2017-02" db="UniProtKB">
        <authorList>
            <consortium name="WormBaseParasite"/>
        </authorList>
    </citation>
    <scope>IDENTIFICATION</scope>
</reference>
<protein>
    <submittedName>
        <fullName evidence="2">Outer membrane protein</fullName>
    </submittedName>
</protein>
<accession>A0A0K0DRB2</accession>
<organism evidence="1 2">
    <name type="scientific">Angiostrongylus cantonensis</name>
    <name type="common">Rat lungworm</name>
    <dbReference type="NCBI Taxonomy" id="6313"/>
    <lineage>
        <taxon>Eukaryota</taxon>
        <taxon>Metazoa</taxon>
        <taxon>Ecdysozoa</taxon>
        <taxon>Nematoda</taxon>
        <taxon>Chromadorea</taxon>
        <taxon>Rhabditida</taxon>
        <taxon>Rhabditina</taxon>
        <taxon>Rhabditomorpha</taxon>
        <taxon>Strongyloidea</taxon>
        <taxon>Metastrongylidae</taxon>
        <taxon>Angiostrongylus</taxon>
    </lineage>
</organism>